<accession>A0ABW3UL73</accession>
<dbReference type="RefSeq" id="WP_264082052.1">
    <property type="nucleotide sequence ID" value="NZ_BAABJG010000029.1"/>
</dbReference>
<keyword evidence="2" id="KW-1185">Reference proteome</keyword>
<name>A0ABW3UL73_9BACL</name>
<evidence type="ECO:0008006" key="3">
    <source>
        <dbReference type="Google" id="ProtNLM"/>
    </source>
</evidence>
<dbReference type="Proteomes" id="UP001597180">
    <property type="component" value="Unassembled WGS sequence"/>
</dbReference>
<organism evidence="1 2">
    <name type="scientific">Paenibacillus vulneris</name>
    <dbReference type="NCBI Taxonomy" id="1133364"/>
    <lineage>
        <taxon>Bacteria</taxon>
        <taxon>Bacillati</taxon>
        <taxon>Bacillota</taxon>
        <taxon>Bacilli</taxon>
        <taxon>Bacillales</taxon>
        <taxon>Paenibacillaceae</taxon>
        <taxon>Paenibacillus</taxon>
    </lineage>
</organism>
<proteinExistence type="predicted"/>
<protein>
    <recommendedName>
        <fullName evidence="3">Multidrug transporter</fullName>
    </recommendedName>
</protein>
<dbReference type="EMBL" id="JBHTLU010000014">
    <property type="protein sequence ID" value="MFD1221057.1"/>
    <property type="molecule type" value="Genomic_DNA"/>
</dbReference>
<sequence>MEINTLLNELFSSQEDWSVKTNEHSYIVVPNEPNKEEDTKEERA</sequence>
<gene>
    <name evidence="1" type="ORF">ACFQ4B_13105</name>
</gene>
<reference evidence="2" key="1">
    <citation type="journal article" date="2019" name="Int. J. Syst. Evol. Microbiol.">
        <title>The Global Catalogue of Microorganisms (GCM) 10K type strain sequencing project: providing services to taxonomists for standard genome sequencing and annotation.</title>
        <authorList>
            <consortium name="The Broad Institute Genomics Platform"/>
            <consortium name="The Broad Institute Genome Sequencing Center for Infectious Disease"/>
            <person name="Wu L."/>
            <person name="Ma J."/>
        </authorList>
    </citation>
    <scope>NUCLEOTIDE SEQUENCE [LARGE SCALE GENOMIC DNA]</scope>
    <source>
        <strain evidence="2">CCUG 53270</strain>
    </source>
</reference>
<comment type="caution">
    <text evidence="1">The sequence shown here is derived from an EMBL/GenBank/DDBJ whole genome shotgun (WGS) entry which is preliminary data.</text>
</comment>
<evidence type="ECO:0000313" key="1">
    <source>
        <dbReference type="EMBL" id="MFD1221057.1"/>
    </source>
</evidence>
<evidence type="ECO:0000313" key="2">
    <source>
        <dbReference type="Proteomes" id="UP001597180"/>
    </source>
</evidence>